<comment type="caution">
    <text evidence="2">The sequence shown here is derived from an EMBL/GenBank/DDBJ whole genome shotgun (WGS) entry which is preliminary data.</text>
</comment>
<evidence type="ECO:0000256" key="1">
    <source>
        <dbReference type="SAM" id="MobiDB-lite"/>
    </source>
</evidence>
<gene>
    <name evidence="2" type="ORF">BJX66DRAFT_320916</name>
</gene>
<protein>
    <submittedName>
        <fullName evidence="2">Uncharacterized protein</fullName>
    </submittedName>
</protein>
<sequence>MSAVGVSRLVGCTGEPRVYTVHGRACSRHPFSKHFAELKQTKRSAKSTGGLWSLSHGSSKTSL</sequence>
<accession>A0ABR4FGI8</accession>
<organism evidence="2 3">
    <name type="scientific">Aspergillus keveii</name>
    <dbReference type="NCBI Taxonomy" id="714993"/>
    <lineage>
        <taxon>Eukaryota</taxon>
        <taxon>Fungi</taxon>
        <taxon>Dikarya</taxon>
        <taxon>Ascomycota</taxon>
        <taxon>Pezizomycotina</taxon>
        <taxon>Eurotiomycetes</taxon>
        <taxon>Eurotiomycetidae</taxon>
        <taxon>Eurotiales</taxon>
        <taxon>Aspergillaceae</taxon>
        <taxon>Aspergillus</taxon>
        <taxon>Aspergillus subgen. Nidulantes</taxon>
    </lineage>
</organism>
<dbReference type="Proteomes" id="UP001610563">
    <property type="component" value="Unassembled WGS sequence"/>
</dbReference>
<reference evidence="2 3" key="1">
    <citation type="submission" date="2024-07" db="EMBL/GenBank/DDBJ databases">
        <title>Section-level genome sequencing and comparative genomics of Aspergillus sections Usti and Cavernicolus.</title>
        <authorList>
            <consortium name="Lawrence Berkeley National Laboratory"/>
            <person name="Nybo J.L."/>
            <person name="Vesth T.C."/>
            <person name="Theobald S."/>
            <person name="Frisvad J.C."/>
            <person name="Larsen T.O."/>
            <person name="Kjaerboelling I."/>
            <person name="Rothschild-Mancinelli K."/>
            <person name="Lyhne E.K."/>
            <person name="Kogle M.E."/>
            <person name="Barry K."/>
            <person name="Clum A."/>
            <person name="Na H."/>
            <person name="Ledsgaard L."/>
            <person name="Lin J."/>
            <person name="Lipzen A."/>
            <person name="Kuo A."/>
            <person name="Riley R."/>
            <person name="Mondo S."/>
            <person name="Labutti K."/>
            <person name="Haridas S."/>
            <person name="Pangalinan J."/>
            <person name="Salamov A.A."/>
            <person name="Simmons B.A."/>
            <person name="Magnuson J.K."/>
            <person name="Chen J."/>
            <person name="Drula E."/>
            <person name="Henrissat B."/>
            <person name="Wiebenga A."/>
            <person name="Lubbers R.J."/>
            <person name="Gomes A.C."/>
            <person name="Makela M.R."/>
            <person name="Stajich J."/>
            <person name="Grigoriev I.V."/>
            <person name="Mortensen U.H."/>
            <person name="De Vries R.P."/>
            <person name="Baker S.E."/>
            <person name="Andersen M.R."/>
        </authorList>
    </citation>
    <scope>NUCLEOTIDE SEQUENCE [LARGE SCALE GENOMIC DNA]</scope>
    <source>
        <strain evidence="2 3">CBS 209.92</strain>
    </source>
</reference>
<dbReference type="EMBL" id="JBFTWV010000492">
    <property type="protein sequence ID" value="KAL2782361.1"/>
    <property type="molecule type" value="Genomic_DNA"/>
</dbReference>
<name>A0ABR4FGI8_9EURO</name>
<feature type="region of interest" description="Disordered" evidence="1">
    <location>
        <begin position="42"/>
        <end position="63"/>
    </location>
</feature>
<evidence type="ECO:0000313" key="2">
    <source>
        <dbReference type="EMBL" id="KAL2782361.1"/>
    </source>
</evidence>
<keyword evidence="3" id="KW-1185">Reference proteome</keyword>
<evidence type="ECO:0000313" key="3">
    <source>
        <dbReference type="Proteomes" id="UP001610563"/>
    </source>
</evidence>
<proteinExistence type="predicted"/>